<name>G2P5Q3_STRV4</name>
<dbReference type="Proteomes" id="UP000008703">
    <property type="component" value="Chromosome"/>
</dbReference>
<sequence length="30" mass="3235">MTEEPPPPAEARGISALVVARLTTREARKS</sequence>
<proteinExistence type="predicted"/>
<dbReference type="AlphaFoldDB" id="G2P5Q3"/>
<organism evidence="1 2">
    <name type="scientific">Streptomyces violaceusniger (strain Tu 4113)</name>
    <dbReference type="NCBI Taxonomy" id="653045"/>
    <lineage>
        <taxon>Bacteria</taxon>
        <taxon>Bacillati</taxon>
        <taxon>Actinomycetota</taxon>
        <taxon>Actinomycetes</taxon>
        <taxon>Kitasatosporales</taxon>
        <taxon>Streptomycetaceae</taxon>
        <taxon>Streptomyces</taxon>
        <taxon>Streptomyces violaceusniger group</taxon>
    </lineage>
</organism>
<evidence type="ECO:0000313" key="2">
    <source>
        <dbReference type="Proteomes" id="UP000008703"/>
    </source>
</evidence>
<evidence type="ECO:0000313" key="1">
    <source>
        <dbReference type="EMBL" id="AEM85084.1"/>
    </source>
</evidence>
<protein>
    <submittedName>
        <fullName evidence="1">Uncharacterized protein</fullName>
    </submittedName>
</protein>
<dbReference type="KEGG" id="svl:Strvi_5564"/>
<accession>G2P5Q3</accession>
<dbReference type="HOGENOM" id="CLU_3405841_0_0_11"/>
<keyword evidence="2" id="KW-1185">Reference proteome</keyword>
<dbReference type="EMBL" id="CP002994">
    <property type="protein sequence ID" value="AEM85084.1"/>
    <property type="molecule type" value="Genomic_DNA"/>
</dbReference>
<gene>
    <name evidence="1" type="ORF">Strvi_5564</name>
</gene>
<reference evidence="1" key="1">
    <citation type="submission" date="2011-08" db="EMBL/GenBank/DDBJ databases">
        <title>Complete sequence of chromosome of Streptomyces violaceusniger Tu 4113.</title>
        <authorList>
            <consortium name="US DOE Joint Genome Institute"/>
            <person name="Lucas S."/>
            <person name="Han J."/>
            <person name="Lapidus A."/>
            <person name="Cheng J.-F."/>
            <person name="Goodwin L."/>
            <person name="Pitluck S."/>
            <person name="Peters L."/>
            <person name="Ivanova N."/>
            <person name="Daligault H."/>
            <person name="Detter J.C."/>
            <person name="Han C."/>
            <person name="Tapia R."/>
            <person name="Land M."/>
            <person name="Hauser L."/>
            <person name="Kyrpides N."/>
            <person name="Ivanova N."/>
            <person name="Pagani I."/>
            <person name="Hagen A."/>
            <person name="Katz L."/>
            <person name="Fiedler H.-P."/>
            <person name="Keasling J."/>
            <person name="Fortman J."/>
            <person name="Woyke T."/>
        </authorList>
    </citation>
    <scope>NUCLEOTIDE SEQUENCE [LARGE SCALE GENOMIC DNA]</scope>
    <source>
        <strain evidence="1">Tu 4113</strain>
    </source>
</reference>